<evidence type="ECO:0000313" key="1">
    <source>
        <dbReference type="EMBL" id="ACK64999.1"/>
    </source>
</evidence>
<dbReference type="EMBL" id="CP001287">
    <property type="protein sequence ID" value="ACK64999.1"/>
    <property type="molecule type" value="Genomic_DNA"/>
</dbReference>
<reference evidence="2" key="1">
    <citation type="journal article" date="2011" name="MBio">
        <title>Novel metabolic attributes of the genus Cyanothece, comprising a group of unicellular nitrogen-fixing Cyanobacteria.</title>
        <authorList>
            <person name="Bandyopadhyay A."/>
            <person name="Elvitigala T."/>
            <person name="Welsh E."/>
            <person name="Stockel J."/>
            <person name="Liberton M."/>
            <person name="Min H."/>
            <person name="Sherman L.A."/>
            <person name="Pakrasi H.B."/>
        </authorList>
    </citation>
    <scope>NUCLEOTIDE SEQUENCE [LARGE SCALE GENOMIC DNA]</scope>
    <source>
        <strain evidence="2">PCC 8801</strain>
    </source>
</reference>
<proteinExistence type="predicted"/>
<gene>
    <name evidence="1" type="ordered locus">PCC8801_0922</name>
</gene>
<keyword evidence="2" id="KW-1185">Reference proteome</keyword>
<evidence type="ECO:0000313" key="2">
    <source>
        <dbReference type="Proteomes" id="UP000008204"/>
    </source>
</evidence>
<evidence type="ECO:0008006" key="3">
    <source>
        <dbReference type="Google" id="ProtNLM"/>
    </source>
</evidence>
<organism evidence="1 2">
    <name type="scientific">Rippkaea orientalis (strain PCC 8801 / RF-1)</name>
    <name type="common">Cyanothece sp. (strain PCC 8801)</name>
    <dbReference type="NCBI Taxonomy" id="41431"/>
    <lineage>
        <taxon>Bacteria</taxon>
        <taxon>Bacillati</taxon>
        <taxon>Cyanobacteriota</taxon>
        <taxon>Cyanophyceae</taxon>
        <taxon>Oscillatoriophycideae</taxon>
        <taxon>Chroococcales</taxon>
        <taxon>Aphanothecaceae</taxon>
        <taxon>Rippkaea</taxon>
        <taxon>Rippkaea orientalis</taxon>
    </lineage>
</organism>
<dbReference type="STRING" id="41431.PCC8801_0922"/>
<dbReference type="Proteomes" id="UP000008204">
    <property type="component" value="Chromosome"/>
</dbReference>
<accession>B7JZQ6</accession>
<dbReference type="eggNOG" id="ENOG5032VA9">
    <property type="taxonomic scope" value="Bacteria"/>
</dbReference>
<dbReference type="RefSeq" id="WP_012594274.1">
    <property type="nucleotide sequence ID" value="NC_011726.1"/>
</dbReference>
<dbReference type="OrthoDB" id="468126at2"/>
<dbReference type="KEGG" id="cyp:PCC8801_0922"/>
<dbReference type="PROSITE" id="PS51257">
    <property type="entry name" value="PROKAR_LIPOPROTEIN"/>
    <property type="match status" value="1"/>
</dbReference>
<dbReference type="HOGENOM" id="CLU_134473_0_0_3"/>
<sequence length="143" mass="16392">MLHRWFFSVLTTVLIVLVVACSSPTPPTEFAPGGEIVSKAIALQLNQNSQRLSEQLNATSPQLEISQIAVKKLESILVENLPTYHLQGTYTLQLLLPRQKISQNQNKFDVYLQRQIQGQTWRLLRRDVRGTSEEIQWTSYLIE</sequence>
<dbReference type="AlphaFoldDB" id="B7JZQ6"/>
<protein>
    <recommendedName>
        <fullName evidence="3">Lipoprotein</fullName>
    </recommendedName>
</protein>
<name>B7JZQ6_RIPO1</name>